<reference evidence="2 3" key="1">
    <citation type="journal article" date="2014" name="Science">
        <title>Plant genetics. Early allopolyploid evolution in the post-Neolithic Brassica napus oilseed genome.</title>
        <authorList>
            <person name="Chalhoub B."/>
            <person name="Denoeud F."/>
            <person name="Liu S."/>
            <person name="Parkin I.A."/>
            <person name="Tang H."/>
            <person name="Wang X."/>
            <person name="Chiquet J."/>
            <person name="Belcram H."/>
            <person name="Tong C."/>
            <person name="Samans B."/>
            <person name="Correa M."/>
            <person name="Da Silva C."/>
            <person name="Just J."/>
            <person name="Falentin C."/>
            <person name="Koh C.S."/>
            <person name="Le Clainche I."/>
            <person name="Bernard M."/>
            <person name="Bento P."/>
            <person name="Noel B."/>
            <person name="Labadie K."/>
            <person name="Alberti A."/>
            <person name="Charles M."/>
            <person name="Arnaud D."/>
            <person name="Guo H."/>
            <person name="Daviaud C."/>
            <person name="Alamery S."/>
            <person name="Jabbari K."/>
            <person name="Zhao M."/>
            <person name="Edger P.P."/>
            <person name="Chelaifa H."/>
            <person name="Tack D."/>
            <person name="Lassalle G."/>
            <person name="Mestiri I."/>
            <person name="Schnel N."/>
            <person name="Le Paslier M.C."/>
            <person name="Fan G."/>
            <person name="Renault V."/>
            <person name="Bayer P.E."/>
            <person name="Golicz A.A."/>
            <person name="Manoli S."/>
            <person name="Lee T.H."/>
            <person name="Thi V.H."/>
            <person name="Chalabi S."/>
            <person name="Hu Q."/>
            <person name="Fan C."/>
            <person name="Tollenaere R."/>
            <person name="Lu Y."/>
            <person name="Battail C."/>
            <person name="Shen J."/>
            <person name="Sidebottom C.H."/>
            <person name="Wang X."/>
            <person name="Canaguier A."/>
            <person name="Chauveau A."/>
            <person name="Berard A."/>
            <person name="Deniot G."/>
            <person name="Guan M."/>
            <person name="Liu Z."/>
            <person name="Sun F."/>
            <person name="Lim Y.P."/>
            <person name="Lyons E."/>
            <person name="Town C.D."/>
            <person name="Bancroft I."/>
            <person name="Wang X."/>
            <person name="Meng J."/>
            <person name="Ma J."/>
            <person name="Pires J.C."/>
            <person name="King G.J."/>
            <person name="Brunel D."/>
            <person name="Delourme R."/>
            <person name="Renard M."/>
            <person name="Aury J.M."/>
            <person name="Adams K.L."/>
            <person name="Batley J."/>
            <person name="Snowdon R.J."/>
            <person name="Tost J."/>
            <person name="Edwards D."/>
            <person name="Zhou Y."/>
            <person name="Hua W."/>
            <person name="Sharpe A.G."/>
            <person name="Paterson A.H."/>
            <person name="Guan C."/>
            <person name="Wincker P."/>
        </authorList>
    </citation>
    <scope>NUCLEOTIDE SEQUENCE [LARGE SCALE GENOMIC DNA]</scope>
    <source>
        <strain evidence="3">cv. Darmor-bzh</strain>
    </source>
</reference>
<dbReference type="PaxDb" id="3708-A0A078G9Y7"/>
<sequence length="99" mass="11470">MEKKVLGICFGHQTLVILAYSDKYEVEMFTIEDHFFCIQGHPEYNRDILFEIVDRVLRLGYITQEMADSAKATLENRGADRKLLETICKNFLKGRVPAN</sequence>
<comment type="subcellular location">
    <subcellularLocation>
        <location evidence="1">Cytoplasm</location>
        <location evidence="1">Cytosol</location>
    </subcellularLocation>
</comment>
<evidence type="ECO:0000256" key="1">
    <source>
        <dbReference type="ARBA" id="ARBA00004514"/>
    </source>
</evidence>
<dbReference type="InterPro" id="IPR044992">
    <property type="entry name" value="ChyE-like"/>
</dbReference>
<dbReference type="PANTHER" id="PTHR42695">
    <property type="entry name" value="GLUTAMINE AMIDOTRANSFERASE YLR126C-RELATED"/>
    <property type="match status" value="1"/>
</dbReference>
<dbReference type="InterPro" id="IPR029062">
    <property type="entry name" value="Class_I_gatase-like"/>
</dbReference>
<evidence type="ECO:0000313" key="2">
    <source>
        <dbReference type="EMBL" id="CDY23245.1"/>
    </source>
</evidence>
<dbReference type="PANTHER" id="PTHR42695:SF16">
    <property type="entry name" value="GLUTAMINE AMIDOTRANSFERASE DOMAIN-CONTAINING PROTEIN"/>
    <property type="match status" value="1"/>
</dbReference>
<name>A0A078G9Y7_BRANA</name>
<dbReference type="SUPFAM" id="SSF52317">
    <property type="entry name" value="Class I glutamine amidotransferase-like"/>
    <property type="match status" value="1"/>
</dbReference>
<dbReference type="Proteomes" id="UP000028999">
    <property type="component" value="Unassembled WGS sequence"/>
</dbReference>
<accession>A0A078G9Y7</accession>
<dbReference type="Gene3D" id="3.40.50.880">
    <property type="match status" value="1"/>
</dbReference>
<dbReference type="OMA" id="RCEDHIM"/>
<gene>
    <name evidence="2" type="primary">BnaA08g13010D</name>
    <name evidence="2" type="ORF">GSBRNA2T00021804001</name>
</gene>
<evidence type="ECO:0000313" key="3">
    <source>
        <dbReference type="Proteomes" id="UP000028999"/>
    </source>
</evidence>
<dbReference type="STRING" id="3708.A0A078G9Y7"/>
<dbReference type="AlphaFoldDB" id="A0A078G9Y7"/>
<protein>
    <submittedName>
        <fullName evidence="2">BnaA08g13010D protein</fullName>
    </submittedName>
</protein>
<proteinExistence type="predicted"/>
<keyword evidence="3" id="KW-1185">Reference proteome</keyword>
<dbReference type="GO" id="GO:0005829">
    <property type="term" value="C:cytosol"/>
    <property type="evidence" value="ECO:0007669"/>
    <property type="project" value="UniProtKB-SubCell"/>
</dbReference>
<organism evidence="2 3">
    <name type="scientific">Brassica napus</name>
    <name type="common">Rape</name>
    <dbReference type="NCBI Taxonomy" id="3708"/>
    <lineage>
        <taxon>Eukaryota</taxon>
        <taxon>Viridiplantae</taxon>
        <taxon>Streptophyta</taxon>
        <taxon>Embryophyta</taxon>
        <taxon>Tracheophyta</taxon>
        <taxon>Spermatophyta</taxon>
        <taxon>Magnoliopsida</taxon>
        <taxon>eudicotyledons</taxon>
        <taxon>Gunneridae</taxon>
        <taxon>Pentapetalae</taxon>
        <taxon>rosids</taxon>
        <taxon>malvids</taxon>
        <taxon>Brassicales</taxon>
        <taxon>Brassicaceae</taxon>
        <taxon>Brassiceae</taxon>
        <taxon>Brassica</taxon>
    </lineage>
</organism>
<dbReference type="Gramene" id="CDY23245">
    <property type="protein sequence ID" value="CDY23245"/>
    <property type="gene ID" value="GSBRNA2T00021804001"/>
</dbReference>
<dbReference type="EMBL" id="LK032142">
    <property type="protein sequence ID" value="CDY23245.1"/>
    <property type="molecule type" value="Genomic_DNA"/>
</dbReference>